<keyword evidence="6 8" id="KW-0408">Iron</keyword>
<dbReference type="OrthoDB" id="1844152at2759"/>
<reference evidence="11 12" key="1">
    <citation type="submission" date="2015-03" db="EMBL/GenBank/DDBJ databases">
        <title>RNA-seq based gene annotation and comparative genomics of four Zymoseptoria species reveal species-specific pathogenicity related genes and transposable element activity.</title>
        <authorList>
            <person name="Grandaubert J."/>
            <person name="Bhattacharyya A."/>
            <person name="Stukenbrock E.H."/>
        </authorList>
    </citation>
    <scope>NUCLEOTIDE SEQUENCE [LARGE SCALE GENOMIC DNA]</scope>
    <source>
        <strain evidence="11 12">Zb18110</strain>
    </source>
</reference>
<dbReference type="GO" id="GO:0005506">
    <property type="term" value="F:iron ion binding"/>
    <property type="evidence" value="ECO:0007669"/>
    <property type="project" value="InterPro"/>
</dbReference>
<dbReference type="GO" id="GO:0004497">
    <property type="term" value="F:monooxygenase activity"/>
    <property type="evidence" value="ECO:0007669"/>
    <property type="project" value="UniProtKB-KW"/>
</dbReference>
<dbReference type="Gene3D" id="1.10.630.10">
    <property type="entry name" value="Cytochrome P450"/>
    <property type="match status" value="1"/>
</dbReference>
<evidence type="ECO:0000256" key="7">
    <source>
        <dbReference type="ARBA" id="ARBA00023033"/>
    </source>
</evidence>
<keyword evidence="4 8" id="KW-0479">Metal-binding</keyword>
<evidence type="ECO:0000256" key="2">
    <source>
        <dbReference type="ARBA" id="ARBA00010617"/>
    </source>
</evidence>
<dbReference type="Proteomes" id="UP000033647">
    <property type="component" value="Unassembled WGS sequence"/>
</dbReference>
<sequence length="547" mass="62293">MELLPLVLQHPFLAIAAVFVGLYAYALVTGSSHPAVPSEIPWVGKKDGQWFSLTRATWMSVGKAREWLHEGYTKFGRNGKSYLFPDVSGRHEIVLPPDQLRWLTNLPDSTACVRAAHYDILQGDYAFTDKHLMESVFHERVIHKNLPRKVDATIPAMWDEIDASFRDIWGTDTTQFKDIPLWDSVMAVIARLSNRLFVGLPLCRDKDFLAVSGAFAMDVITLVSLLPLFPKFLQPILGRLGSLPGHYHYWRTRKHTLPIIRQRLADITALAADPTVKLDRPIPEDYITWHIRTAMADNRPRDLDPVMISRFLLPIEFAAIHTTALTLTNILFDLYSSDPSQNYIASLREEATRLHAECNGQWTKPILTRMLRTDSALRESMRISNFATRAVLRKVVTPAGLTHPTENWHTPQGSYVSVDEHSVHHDPAIYPSPEIYDAFRFSRPREEFMAKHAGSDAKTLAQDPEYLAMRNLSMTTTGENFLTFGHGRHACPGRFFVQHELKMVMAYVVMNYEVEVLPERPKSMWLGTSITPDAKKALRVRRREGTV</sequence>
<dbReference type="InterPro" id="IPR036396">
    <property type="entry name" value="Cyt_P450_sf"/>
</dbReference>
<feature type="transmembrane region" description="Helical" evidence="10">
    <location>
        <begin position="208"/>
        <end position="229"/>
    </location>
</feature>
<dbReference type="CDD" id="cd11041">
    <property type="entry name" value="CYP503A1-like"/>
    <property type="match status" value="1"/>
</dbReference>
<dbReference type="STRING" id="1047168.A0A0F4GWN9"/>
<evidence type="ECO:0000313" key="12">
    <source>
        <dbReference type="Proteomes" id="UP000033647"/>
    </source>
</evidence>
<dbReference type="PROSITE" id="PS00086">
    <property type="entry name" value="CYTOCHROME_P450"/>
    <property type="match status" value="1"/>
</dbReference>
<dbReference type="PANTHER" id="PTHR46206">
    <property type="entry name" value="CYTOCHROME P450"/>
    <property type="match status" value="1"/>
</dbReference>
<evidence type="ECO:0000256" key="10">
    <source>
        <dbReference type="SAM" id="Phobius"/>
    </source>
</evidence>
<evidence type="ECO:0000256" key="5">
    <source>
        <dbReference type="ARBA" id="ARBA00023002"/>
    </source>
</evidence>
<comment type="caution">
    <text evidence="11">The sequence shown here is derived from an EMBL/GenBank/DDBJ whole genome shotgun (WGS) entry which is preliminary data.</text>
</comment>
<feature type="binding site" description="axial binding residue" evidence="8">
    <location>
        <position position="491"/>
    </location>
    <ligand>
        <name>heme</name>
        <dbReference type="ChEBI" id="CHEBI:30413"/>
    </ligand>
    <ligandPart>
        <name>Fe</name>
        <dbReference type="ChEBI" id="CHEBI:18248"/>
    </ligandPart>
</feature>
<dbReference type="InterPro" id="IPR002403">
    <property type="entry name" value="Cyt_P450_E_grp-IV"/>
</dbReference>
<evidence type="ECO:0000256" key="8">
    <source>
        <dbReference type="PIRSR" id="PIRSR602403-1"/>
    </source>
</evidence>
<keyword evidence="7 9" id="KW-0503">Monooxygenase</keyword>
<evidence type="ECO:0000256" key="6">
    <source>
        <dbReference type="ARBA" id="ARBA00023004"/>
    </source>
</evidence>
<evidence type="ECO:0000256" key="4">
    <source>
        <dbReference type="ARBA" id="ARBA00022723"/>
    </source>
</evidence>
<dbReference type="GO" id="GO:0020037">
    <property type="term" value="F:heme binding"/>
    <property type="evidence" value="ECO:0007669"/>
    <property type="project" value="InterPro"/>
</dbReference>
<keyword evidence="12" id="KW-1185">Reference proteome</keyword>
<dbReference type="InterPro" id="IPR017972">
    <property type="entry name" value="Cyt_P450_CS"/>
</dbReference>
<gene>
    <name evidence="11" type="ORF">TI39_contig283g00001</name>
</gene>
<dbReference type="EMBL" id="LAFY01000275">
    <property type="protein sequence ID" value="KJY01664.1"/>
    <property type="molecule type" value="Genomic_DNA"/>
</dbReference>
<dbReference type="AlphaFoldDB" id="A0A0F4GWN9"/>
<evidence type="ECO:0000256" key="3">
    <source>
        <dbReference type="ARBA" id="ARBA00022617"/>
    </source>
</evidence>
<comment type="cofactor">
    <cofactor evidence="1 8">
        <name>heme</name>
        <dbReference type="ChEBI" id="CHEBI:30413"/>
    </cofactor>
</comment>
<evidence type="ECO:0000313" key="11">
    <source>
        <dbReference type="EMBL" id="KJY01664.1"/>
    </source>
</evidence>
<keyword evidence="5 9" id="KW-0560">Oxidoreductase</keyword>
<organism evidence="11 12">
    <name type="scientific">Zymoseptoria brevis</name>
    <dbReference type="NCBI Taxonomy" id="1047168"/>
    <lineage>
        <taxon>Eukaryota</taxon>
        <taxon>Fungi</taxon>
        <taxon>Dikarya</taxon>
        <taxon>Ascomycota</taxon>
        <taxon>Pezizomycotina</taxon>
        <taxon>Dothideomycetes</taxon>
        <taxon>Dothideomycetidae</taxon>
        <taxon>Mycosphaerellales</taxon>
        <taxon>Mycosphaerellaceae</taxon>
        <taxon>Zymoseptoria</taxon>
    </lineage>
</organism>
<dbReference type="InterPro" id="IPR001128">
    <property type="entry name" value="Cyt_P450"/>
</dbReference>
<keyword evidence="10" id="KW-0472">Membrane</keyword>
<dbReference type="Pfam" id="PF00067">
    <property type="entry name" value="p450"/>
    <property type="match status" value="1"/>
</dbReference>
<accession>A0A0F4GWN9</accession>
<dbReference type="PANTHER" id="PTHR46206:SF1">
    <property type="entry name" value="P450, PUTATIVE (EUROFUNG)-RELATED"/>
    <property type="match status" value="1"/>
</dbReference>
<dbReference type="PRINTS" id="PR00465">
    <property type="entry name" value="EP450IV"/>
</dbReference>
<name>A0A0F4GWN9_9PEZI</name>
<feature type="transmembrane region" description="Helical" evidence="10">
    <location>
        <begin position="6"/>
        <end position="28"/>
    </location>
</feature>
<evidence type="ECO:0000256" key="1">
    <source>
        <dbReference type="ARBA" id="ARBA00001971"/>
    </source>
</evidence>
<protein>
    <submittedName>
        <fullName evidence="11">Cytochrome p450 like protein</fullName>
    </submittedName>
</protein>
<dbReference type="GO" id="GO:0016705">
    <property type="term" value="F:oxidoreductase activity, acting on paired donors, with incorporation or reduction of molecular oxygen"/>
    <property type="evidence" value="ECO:0007669"/>
    <property type="project" value="InterPro"/>
</dbReference>
<evidence type="ECO:0000256" key="9">
    <source>
        <dbReference type="RuleBase" id="RU000461"/>
    </source>
</evidence>
<keyword evidence="10" id="KW-0812">Transmembrane</keyword>
<comment type="similarity">
    <text evidence="2 9">Belongs to the cytochrome P450 family.</text>
</comment>
<proteinExistence type="inferred from homology"/>
<dbReference type="SUPFAM" id="SSF48264">
    <property type="entry name" value="Cytochrome P450"/>
    <property type="match status" value="1"/>
</dbReference>
<keyword evidence="10" id="KW-1133">Transmembrane helix</keyword>
<keyword evidence="3 8" id="KW-0349">Heme</keyword>